<dbReference type="InterPro" id="IPR006427">
    <property type="entry name" value="Portal_HK97"/>
</dbReference>
<dbReference type="Gene3D" id="3.40.140.120">
    <property type="match status" value="1"/>
</dbReference>
<dbReference type="AlphaFoldDB" id="A0A2S0N6Y3"/>
<dbReference type="EMBL" id="CP027668">
    <property type="protein sequence ID" value="AVO43919.1"/>
    <property type="molecule type" value="Genomic_DNA"/>
</dbReference>
<dbReference type="Gene3D" id="1.20.1270.210">
    <property type="match status" value="1"/>
</dbReference>
<keyword evidence="2" id="KW-1185">Reference proteome</keyword>
<evidence type="ECO:0000313" key="1">
    <source>
        <dbReference type="EMBL" id="AVO43919.1"/>
    </source>
</evidence>
<dbReference type="InterPro" id="IPR006944">
    <property type="entry name" value="Phage/GTA_portal"/>
</dbReference>
<dbReference type="RefSeq" id="WP_106747249.1">
    <property type="nucleotide sequence ID" value="NZ_CP027668.1"/>
</dbReference>
<evidence type="ECO:0000313" key="2">
    <source>
        <dbReference type="Proteomes" id="UP000237889"/>
    </source>
</evidence>
<dbReference type="KEGG" id="phr:C6569_01890"/>
<dbReference type="Pfam" id="PF04860">
    <property type="entry name" value="Phage_portal"/>
    <property type="match status" value="1"/>
</dbReference>
<accession>A0A2S0N6Y3</accession>
<dbReference type="Proteomes" id="UP000237889">
    <property type="component" value="Chromosome"/>
</dbReference>
<organism evidence="1 2">
    <name type="scientific">Phreatobacter cathodiphilus</name>
    <dbReference type="NCBI Taxonomy" id="1868589"/>
    <lineage>
        <taxon>Bacteria</taxon>
        <taxon>Pseudomonadati</taxon>
        <taxon>Pseudomonadota</taxon>
        <taxon>Alphaproteobacteria</taxon>
        <taxon>Hyphomicrobiales</taxon>
        <taxon>Phreatobacteraceae</taxon>
        <taxon>Phreatobacter</taxon>
    </lineage>
</organism>
<proteinExistence type="predicted"/>
<sequence>MELFGAAPSSSGISVTPAKAMTCPPVRCAVQAIAEAIGQLPVHVYRRTNGGKERSQDHSAYRLLHDEANDHMSAADFREQLTRDALLHGNGLALINRIDGRPIELIRLDPVSVDIEPDDLGSPRYFLRQETQRREIARADVLHIKAPSLNGISGDSPIRQARETIGLLLAIEAHAARLFKNGARPSGQIVLPKRAAPETRKNLAAAWRLAHGGENSGGTALLDDGAEYKPVSLTSVEAQLIEVWNRAVLDVARVFRVPPALLMDYSRQTWTNAEFGGQQFLTYALARWIKAWEGEIRLKLIGVDERDTFLAEFLIDNLLRSDLAARAEAYSKLIAARVLNPNEARAMENRAPYAGGDEFLNPHTTSAPSVPNV</sequence>
<name>A0A2S0N6Y3_9HYPH</name>
<gene>
    <name evidence="1" type="ORF">C6569_01890</name>
</gene>
<dbReference type="OrthoDB" id="7592047at2"/>
<protein>
    <submittedName>
        <fullName evidence="1">Phage portal protein</fullName>
    </submittedName>
</protein>
<dbReference type="Gene3D" id="3.30.1120.70">
    <property type="match status" value="1"/>
</dbReference>
<reference evidence="1 2" key="1">
    <citation type="submission" date="2018-03" db="EMBL/GenBank/DDBJ databases">
        <title>Genome sequencing of Phreatobacter sp.</title>
        <authorList>
            <person name="Kim S.-J."/>
            <person name="Heo J."/>
            <person name="Kwon S.-W."/>
        </authorList>
    </citation>
    <scope>NUCLEOTIDE SEQUENCE [LARGE SCALE GENOMIC DNA]</scope>
    <source>
        <strain evidence="1 2">S-12</strain>
    </source>
</reference>
<dbReference type="NCBIfam" id="TIGR01537">
    <property type="entry name" value="portal_HK97"/>
    <property type="match status" value="1"/>
</dbReference>